<accession>A0A1I4U1K6</accession>
<feature type="transmembrane region" description="Helical" evidence="8">
    <location>
        <begin position="143"/>
        <end position="164"/>
    </location>
</feature>
<evidence type="ECO:0000313" key="9">
    <source>
        <dbReference type="EMBL" id="RKT88638.1"/>
    </source>
</evidence>
<keyword evidence="7 8" id="KW-0472">Membrane</keyword>
<evidence type="ECO:0000256" key="6">
    <source>
        <dbReference type="ARBA" id="ARBA00022989"/>
    </source>
</evidence>
<dbReference type="EMBL" id="FOUP01000001">
    <property type="protein sequence ID" value="SFM82864.1"/>
    <property type="molecule type" value="Genomic_DNA"/>
</dbReference>
<dbReference type="InterPro" id="IPR000522">
    <property type="entry name" value="ABC_transptr_permease_BtuC"/>
</dbReference>
<keyword evidence="12" id="KW-1185">Reference proteome</keyword>
<dbReference type="GO" id="GO:0022857">
    <property type="term" value="F:transmembrane transporter activity"/>
    <property type="evidence" value="ECO:0007669"/>
    <property type="project" value="InterPro"/>
</dbReference>
<dbReference type="EMBL" id="RBXX01000002">
    <property type="protein sequence ID" value="RKT88638.1"/>
    <property type="molecule type" value="Genomic_DNA"/>
</dbReference>
<proteinExistence type="inferred from homology"/>
<evidence type="ECO:0000256" key="8">
    <source>
        <dbReference type="SAM" id="Phobius"/>
    </source>
</evidence>
<evidence type="ECO:0000256" key="2">
    <source>
        <dbReference type="ARBA" id="ARBA00007935"/>
    </source>
</evidence>
<reference evidence="9 12" key="2">
    <citation type="submission" date="2018-10" db="EMBL/GenBank/DDBJ databases">
        <title>Sequencing the genomes of 1000 actinobacteria strains.</title>
        <authorList>
            <person name="Klenk H.-P."/>
        </authorList>
    </citation>
    <scope>NUCLEOTIDE SEQUENCE [LARGE SCALE GENOMIC DNA]</scope>
    <source>
        <strain evidence="9 12">DSM 45119</strain>
    </source>
</reference>
<dbReference type="SUPFAM" id="SSF81345">
    <property type="entry name" value="ABC transporter involved in vitamin B12 uptake, BtuC"/>
    <property type="match status" value="1"/>
</dbReference>
<dbReference type="Gene3D" id="1.10.3470.10">
    <property type="entry name" value="ABC transporter involved in vitamin B12 uptake, BtuC"/>
    <property type="match status" value="1"/>
</dbReference>
<evidence type="ECO:0000256" key="4">
    <source>
        <dbReference type="ARBA" id="ARBA00022475"/>
    </source>
</evidence>
<dbReference type="GO" id="GO:0005886">
    <property type="term" value="C:plasma membrane"/>
    <property type="evidence" value="ECO:0007669"/>
    <property type="project" value="UniProtKB-SubCell"/>
</dbReference>
<feature type="transmembrane region" description="Helical" evidence="8">
    <location>
        <begin position="115"/>
        <end position="136"/>
    </location>
</feature>
<comment type="subcellular location">
    <subcellularLocation>
        <location evidence="1">Cell membrane</location>
        <topology evidence="1">Multi-pass membrane protein</topology>
    </subcellularLocation>
</comment>
<dbReference type="AlphaFoldDB" id="A0A1I4U1K6"/>
<evidence type="ECO:0000313" key="12">
    <source>
        <dbReference type="Proteomes" id="UP000270697"/>
    </source>
</evidence>
<dbReference type="STRING" id="455193.SAMN05421805_1011679"/>
<feature type="transmembrane region" description="Helical" evidence="8">
    <location>
        <begin position="303"/>
        <end position="324"/>
    </location>
</feature>
<dbReference type="GO" id="GO:0033214">
    <property type="term" value="P:siderophore-iron import into cell"/>
    <property type="evidence" value="ECO:0007669"/>
    <property type="project" value="TreeGrafter"/>
</dbReference>
<evidence type="ECO:0000256" key="7">
    <source>
        <dbReference type="ARBA" id="ARBA00023136"/>
    </source>
</evidence>
<dbReference type="CDD" id="cd06550">
    <property type="entry name" value="TM_ABC_iron-siderophores_like"/>
    <property type="match status" value="1"/>
</dbReference>
<feature type="transmembrane region" description="Helical" evidence="8">
    <location>
        <begin position="20"/>
        <end position="40"/>
    </location>
</feature>
<name>A0A1I4U1K6_9PSEU</name>
<dbReference type="OrthoDB" id="9796260at2"/>
<dbReference type="Proteomes" id="UP000199398">
    <property type="component" value="Unassembled WGS sequence"/>
</dbReference>
<feature type="transmembrane region" description="Helical" evidence="8">
    <location>
        <begin position="237"/>
        <end position="265"/>
    </location>
</feature>
<evidence type="ECO:0000256" key="5">
    <source>
        <dbReference type="ARBA" id="ARBA00022692"/>
    </source>
</evidence>
<evidence type="ECO:0000313" key="10">
    <source>
        <dbReference type="EMBL" id="SFM82864.1"/>
    </source>
</evidence>
<evidence type="ECO:0000313" key="11">
    <source>
        <dbReference type="Proteomes" id="UP000199398"/>
    </source>
</evidence>
<comment type="similarity">
    <text evidence="2">Belongs to the binding-protein-dependent transport system permease family. FecCD subfamily.</text>
</comment>
<keyword evidence="3" id="KW-0813">Transport</keyword>
<dbReference type="PANTHER" id="PTHR30472">
    <property type="entry name" value="FERRIC ENTEROBACTIN TRANSPORT SYSTEM PERMEASE PROTEIN"/>
    <property type="match status" value="1"/>
</dbReference>
<keyword evidence="5 8" id="KW-0812">Transmembrane</keyword>
<reference evidence="10 11" key="1">
    <citation type="submission" date="2016-10" db="EMBL/GenBank/DDBJ databases">
        <authorList>
            <person name="de Groot N.N."/>
        </authorList>
    </citation>
    <scope>NUCLEOTIDE SEQUENCE [LARGE SCALE GENOMIC DNA]</scope>
    <source>
        <strain evidence="10 11">CPCC 201259</strain>
    </source>
</reference>
<dbReference type="RefSeq" id="WP_093147773.1">
    <property type="nucleotide sequence ID" value="NZ_FOUP01000001.1"/>
</dbReference>
<keyword evidence="6 8" id="KW-1133">Transmembrane helix</keyword>
<dbReference type="Pfam" id="PF01032">
    <property type="entry name" value="FecCD"/>
    <property type="match status" value="1"/>
</dbReference>
<feature type="transmembrane region" description="Helical" evidence="8">
    <location>
        <begin position="55"/>
        <end position="75"/>
    </location>
</feature>
<organism evidence="10 11">
    <name type="scientific">Saccharopolyspora antimicrobica</name>
    <dbReference type="NCBI Taxonomy" id="455193"/>
    <lineage>
        <taxon>Bacteria</taxon>
        <taxon>Bacillati</taxon>
        <taxon>Actinomycetota</taxon>
        <taxon>Actinomycetes</taxon>
        <taxon>Pseudonocardiales</taxon>
        <taxon>Pseudonocardiaceae</taxon>
        <taxon>Saccharopolyspora</taxon>
    </lineage>
</organism>
<evidence type="ECO:0000256" key="1">
    <source>
        <dbReference type="ARBA" id="ARBA00004651"/>
    </source>
</evidence>
<protein>
    <submittedName>
        <fullName evidence="10">Iron complex transport system permease protein</fullName>
    </submittedName>
</protein>
<dbReference type="PANTHER" id="PTHR30472:SF19">
    <property type="entry name" value="PETROBACTIN IMPORT SYSTEM PERMEASE PROTEIN YCLO"/>
    <property type="match status" value="1"/>
</dbReference>
<dbReference type="InterPro" id="IPR037294">
    <property type="entry name" value="ABC_BtuC-like"/>
</dbReference>
<sequence length="329" mass="35557">MPVPDSTTALRAERRGERRVLGLLLAVAVLAVVGFCVLGLKGNWEYALGVRARKIAAMVVVGYAIAFSSVLFQTVTNNRILTPSIMGFDSLFVLIQTLIVFLFGALVLTRLDGRLMFAVEVGAMVLFAGALYRWLFGRRSRDLYVLVLVGIIFGTLFASLSSFISRLIDPNEFVVLQDTYFASFNAVDTELLALSALLIVAVSGYGARLFRQLDVEALGRDYAVNLGVDHRAVVNRALIVIAVLVAVSTALVGPITFLGLLVANLARQLTGSVRHRVLVPAAALISVIALVGGQLVLEQLFGLDTTLSLVINFVGGAYFIALLIRESRR</sequence>
<feature type="transmembrane region" description="Helical" evidence="8">
    <location>
        <begin position="87"/>
        <end position="109"/>
    </location>
</feature>
<feature type="transmembrane region" description="Helical" evidence="8">
    <location>
        <begin position="277"/>
        <end position="297"/>
    </location>
</feature>
<gene>
    <name evidence="9" type="ORF">ATL45_7077</name>
    <name evidence="10" type="ORF">SAMN05421805_1011679</name>
</gene>
<dbReference type="Proteomes" id="UP000270697">
    <property type="component" value="Unassembled WGS sequence"/>
</dbReference>
<evidence type="ECO:0000256" key="3">
    <source>
        <dbReference type="ARBA" id="ARBA00022448"/>
    </source>
</evidence>
<keyword evidence="4" id="KW-1003">Cell membrane</keyword>